<gene>
    <name evidence="1" type="ORF">CICLE_v10013807mg</name>
</gene>
<sequence length="67" mass="7833">MGDLLGSPRVAPLFLSFQSVNHLFAADPFNFWRQIGWSSSGGAWGRFLTLNFEFFLYFDTFLRLQFF</sequence>
<dbReference type="AlphaFoldDB" id="V4S3I5"/>
<keyword evidence="2" id="KW-1185">Reference proteome</keyword>
<dbReference type="Proteomes" id="UP000030687">
    <property type="component" value="Unassembled WGS sequence"/>
</dbReference>
<dbReference type="InParanoid" id="V4S3I5"/>
<name>V4S3I5_CITCL</name>
<dbReference type="Gramene" id="ESR41943">
    <property type="protein sequence ID" value="ESR41943"/>
    <property type="gene ID" value="CICLE_v10013807mg"/>
</dbReference>
<evidence type="ECO:0000313" key="1">
    <source>
        <dbReference type="EMBL" id="ESR41943.1"/>
    </source>
</evidence>
<dbReference type="KEGG" id="cic:CICLE_v10013807mg"/>
<protein>
    <submittedName>
        <fullName evidence="1">Uncharacterized protein</fullName>
    </submittedName>
</protein>
<dbReference type="EMBL" id="KI536861">
    <property type="protein sequence ID" value="ESR41943.1"/>
    <property type="molecule type" value="Genomic_DNA"/>
</dbReference>
<evidence type="ECO:0000313" key="2">
    <source>
        <dbReference type="Proteomes" id="UP000030687"/>
    </source>
</evidence>
<accession>V4S3I5</accession>
<proteinExistence type="predicted"/>
<organism evidence="1 2">
    <name type="scientific">Citrus clementina</name>
    <name type="common">Clementine</name>
    <name type="synonym">Citrus deliciosa x Citrus sinensis</name>
    <dbReference type="NCBI Taxonomy" id="85681"/>
    <lineage>
        <taxon>Eukaryota</taxon>
        <taxon>Viridiplantae</taxon>
        <taxon>Streptophyta</taxon>
        <taxon>Embryophyta</taxon>
        <taxon>Tracheophyta</taxon>
        <taxon>Spermatophyta</taxon>
        <taxon>Magnoliopsida</taxon>
        <taxon>eudicotyledons</taxon>
        <taxon>Gunneridae</taxon>
        <taxon>Pentapetalae</taxon>
        <taxon>rosids</taxon>
        <taxon>malvids</taxon>
        <taxon>Sapindales</taxon>
        <taxon>Rutaceae</taxon>
        <taxon>Aurantioideae</taxon>
        <taxon>Citrus</taxon>
    </lineage>
</organism>
<reference evidence="1 2" key="1">
    <citation type="submission" date="2013-10" db="EMBL/GenBank/DDBJ databases">
        <authorList>
            <consortium name="International Citrus Genome Consortium"/>
            <person name="Jenkins J."/>
            <person name="Schmutz J."/>
            <person name="Prochnik S."/>
            <person name="Rokhsar D."/>
            <person name="Gmitter F."/>
            <person name="Ollitrault P."/>
            <person name="Machado M."/>
            <person name="Talon M."/>
            <person name="Wincker P."/>
            <person name="Jaillon O."/>
            <person name="Morgante M."/>
        </authorList>
    </citation>
    <scope>NUCLEOTIDE SEQUENCE</scope>
    <source>
        <strain evidence="2">cv. Clemenules</strain>
    </source>
</reference>